<evidence type="ECO:0000313" key="8">
    <source>
        <dbReference type="EMBL" id="KAK2185962.1"/>
    </source>
</evidence>
<protein>
    <recommendedName>
        <fullName evidence="7">PSP proline-rich domain-containing protein</fullName>
    </recommendedName>
</protein>
<reference evidence="8" key="1">
    <citation type="journal article" date="2023" name="Mol. Biol. Evol.">
        <title>Third-Generation Sequencing Reveals the Adaptive Role of the Epigenome in Three Deep-Sea Polychaetes.</title>
        <authorList>
            <person name="Perez M."/>
            <person name="Aroh O."/>
            <person name="Sun Y."/>
            <person name="Lan Y."/>
            <person name="Juniper S.K."/>
            <person name="Young C.R."/>
            <person name="Angers B."/>
            <person name="Qian P.Y."/>
        </authorList>
    </citation>
    <scope>NUCLEOTIDE SEQUENCE</scope>
    <source>
        <strain evidence="8">R07B-5</strain>
    </source>
</reference>
<dbReference type="GO" id="GO:0071013">
    <property type="term" value="C:catalytic step 2 spliceosome"/>
    <property type="evidence" value="ECO:0007669"/>
    <property type="project" value="TreeGrafter"/>
</dbReference>
<dbReference type="PANTHER" id="PTHR13316:SF0">
    <property type="entry name" value="ZINC FINGER CCHC DOMAIN-CONTAINING PROTEIN 8"/>
    <property type="match status" value="1"/>
</dbReference>
<feature type="compositionally biased region" description="Pro residues" evidence="6">
    <location>
        <begin position="566"/>
        <end position="585"/>
    </location>
</feature>
<evidence type="ECO:0000256" key="1">
    <source>
        <dbReference type="ARBA" id="ARBA00004123"/>
    </source>
</evidence>
<dbReference type="Pfam" id="PF04046">
    <property type="entry name" value="PSP"/>
    <property type="match status" value="1"/>
</dbReference>
<evidence type="ECO:0000256" key="2">
    <source>
        <dbReference type="ARBA" id="ARBA00022723"/>
    </source>
</evidence>
<keyword evidence="3" id="KW-0863">Zinc-finger</keyword>
<evidence type="ECO:0000256" key="3">
    <source>
        <dbReference type="ARBA" id="ARBA00022771"/>
    </source>
</evidence>
<feature type="region of interest" description="Disordered" evidence="6">
    <location>
        <begin position="1"/>
        <end position="23"/>
    </location>
</feature>
<evidence type="ECO:0000256" key="5">
    <source>
        <dbReference type="ARBA" id="ARBA00023242"/>
    </source>
</evidence>
<dbReference type="GO" id="GO:0003723">
    <property type="term" value="F:RNA binding"/>
    <property type="evidence" value="ECO:0007669"/>
    <property type="project" value="TreeGrafter"/>
</dbReference>
<comment type="subcellular location">
    <subcellularLocation>
        <location evidence="1">Nucleus</location>
    </subcellularLocation>
</comment>
<feature type="region of interest" description="Disordered" evidence="6">
    <location>
        <begin position="56"/>
        <end position="93"/>
    </location>
</feature>
<feature type="compositionally biased region" description="Polar residues" evidence="6">
    <location>
        <begin position="617"/>
        <end position="626"/>
    </location>
</feature>
<feature type="region of interest" description="Disordered" evidence="6">
    <location>
        <begin position="542"/>
        <end position="689"/>
    </location>
</feature>
<keyword evidence="4" id="KW-0862">Zinc</keyword>
<keyword evidence="5" id="KW-0539">Nucleus</keyword>
<dbReference type="SMART" id="SM00581">
    <property type="entry name" value="PSP"/>
    <property type="match status" value="1"/>
</dbReference>
<feature type="compositionally biased region" description="Acidic residues" evidence="6">
    <location>
        <begin position="489"/>
        <end position="504"/>
    </location>
</feature>
<dbReference type="InterPro" id="IPR052115">
    <property type="entry name" value="NEXT_complex_subunit_ZCCHC8"/>
</dbReference>
<comment type="caution">
    <text evidence="8">The sequence shown here is derived from an EMBL/GenBank/DDBJ whole genome shotgun (WGS) entry which is preliminary data.</text>
</comment>
<feature type="region of interest" description="Disordered" evidence="6">
    <location>
        <begin position="464"/>
        <end position="512"/>
    </location>
</feature>
<gene>
    <name evidence="8" type="ORF">NP493_218g04043</name>
</gene>
<name>A0AAD9P0M6_RIDPI</name>
<accession>A0AAD9P0M6</accession>
<evidence type="ECO:0000313" key="9">
    <source>
        <dbReference type="Proteomes" id="UP001209878"/>
    </source>
</evidence>
<evidence type="ECO:0000256" key="6">
    <source>
        <dbReference type="SAM" id="MobiDB-lite"/>
    </source>
</evidence>
<dbReference type="GO" id="GO:0008270">
    <property type="term" value="F:zinc ion binding"/>
    <property type="evidence" value="ECO:0007669"/>
    <property type="project" value="UniProtKB-KW"/>
</dbReference>
<dbReference type="Proteomes" id="UP001209878">
    <property type="component" value="Unassembled WGS sequence"/>
</dbReference>
<proteinExistence type="predicted"/>
<feature type="domain" description="PSP proline-rich" evidence="7">
    <location>
        <begin position="332"/>
        <end position="384"/>
    </location>
</feature>
<organism evidence="8 9">
    <name type="scientific">Ridgeia piscesae</name>
    <name type="common">Tubeworm</name>
    <dbReference type="NCBI Taxonomy" id="27915"/>
    <lineage>
        <taxon>Eukaryota</taxon>
        <taxon>Metazoa</taxon>
        <taxon>Spiralia</taxon>
        <taxon>Lophotrochozoa</taxon>
        <taxon>Annelida</taxon>
        <taxon>Polychaeta</taxon>
        <taxon>Sedentaria</taxon>
        <taxon>Canalipalpata</taxon>
        <taxon>Sabellida</taxon>
        <taxon>Siboglinidae</taxon>
        <taxon>Ridgeia</taxon>
    </lineage>
</organism>
<keyword evidence="9" id="KW-1185">Reference proteome</keyword>
<dbReference type="PANTHER" id="PTHR13316">
    <property type="entry name" value="ZINC FINGER, CCHC DOMAIN CONTAINING 8"/>
    <property type="match status" value="1"/>
</dbReference>
<dbReference type="EMBL" id="JAODUO010000217">
    <property type="protein sequence ID" value="KAK2185962.1"/>
    <property type="molecule type" value="Genomic_DNA"/>
</dbReference>
<dbReference type="InterPro" id="IPR006568">
    <property type="entry name" value="PSP_pro-rich"/>
</dbReference>
<feature type="compositionally biased region" description="Polar residues" evidence="6">
    <location>
        <begin position="633"/>
        <end position="667"/>
    </location>
</feature>
<dbReference type="AlphaFoldDB" id="A0AAD9P0M6"/>
<sequence length="722" mass="79600">MNMADDVFGNPSLFQEFEKPRDPSDTILLKKLDNELQEECDGVALNGIDVNESDKDERGVSIYIGSSDTEESRGSGDEDPENENETVSKNGTGRLKCELKKAQHSSNTSICSDTSNKIHKEQIEALKRENARLKQKSKIIDPCKFVRSEDLQDGPAVQLIFLNNIFARKYRVQIEQFIAHLVAQEKYHGTSTQAVPASSVCLVEGDEETGENRMRASTVIGCSQIYRGFVVDSMGWPLVNADPSVSDGWNTPRYEQLFPCALADDDGEGSDGPKKDKKKKAACFNCGAEHILSECKMKKDFSRIQKNRREFQTQQGPRGPKGGRYHVDDPRFSKFQPGVISDELRRALNLKKNQLPQYIYQMRTLGYPPGYLADAQVCTSGIVMFDRHGKAISADGEDPEDGEIDAESDEQKVEYDVNKIVSYPGFNVDPPEGTVDETRKMHVPPMQNHHRKEALEALLLKMSSGTKRSTNDEGGGRQKKLKTRHSEDVETVDMEIADSSGTEEELARDRDGRLAKLRSTRLSSTSLEDLEAEKEMLRRQLAAAEGTDEDVELVIIDSSSDESFVPPLPPTPVRPPLPLNTPPVTPERNGQMPPPFKRTPLKLPKPRNTDASMLAPSATSTPSNKGTAAPVTPQVQPATPSGGDSSTVPSTPENSQSVSVATPSSGGSILMEYGTPVNDADQHLPDPSKFASCISEHIPFENLPNATGTFERVRRVLKKGKK</sequence>
<evidence type="ECO:0000259" key="7">
    <source>
        <dbReference type="SMART" id="SM00581"/>
    </source>
</evidence>
<feature type="region of interest" description="Disordered" evidence="6">
    <location>
        <begin position="308"/>
        <end position="330"/>
    </location>
</feature>
<evidence type="ECO:0000256" key="4">
    <source>
        <dbReference type="ARBA" id="ARBA00022833"/>
    </source>
</evidence>
<keyword evidence="2" id="KW-0479">Metal-binding</keyword>